<evidence type="ECO:0000313" key="20">
    <source>
        <dbReference type="Proteomes" id="UP000678281"/>
    </source>
</evidence>
<evidence type="ECO:0000259" key="18">
    <source>
        <dbReference type="PROSITE" id="PS50109"/>
    </source>
</evidence>
<dbReference type="GO" id="GO:0005886">
    <property type="term" value="C:plasma membrane"/>
    <property type="evidence" value="ECO:0007669"/>
    <property type="project" value="UniProtKB-SubCell"/>
</dbReference>
<dbReference type="Gene3D" id="1.10.287.130">
    <property type="match status" value="1"/>
</dbReference>
<evidence type="ECO:0000313" key="19">
    <source>
        <dbReference type="EMBL" id="MBS3848831.1"/>
    </source>
</evidence>
<feature type="domain" description="Histidine kinase" evidence="18">
    <location>
        <begin position="362"/>
        <end position="575"/>
    </location>
</feature>
<evidence type="ECO:0000256" key="5">
    <source>
        <dbReference type="ARBA" id="ARBA00022519"/>
    </source>
</evidence>
<dbReference type="EC" id="2.7.13.3" evidence="3"/>
<dbReference type="InterPro" id="IPR036890">
    <property type="entry name" value="HATPase_C_sf"/>
</dbReference>
<evidence type="ECO:0000256" key="10">
    <source>
        <dbReference type="ARBA" id="ARBA00022777"/>
    </source>
</evidence>
<comment type="catalytic activity">
    <reaction evidence="1">
        <text>ATP + protein L-histidine = ADP + protein N-phospho-L-histidine.</text>
        <dbReference type="EC" id="2.7.13.3"/>
    </reaction>
</comment>
<dbReference type="RefSeq" id="WP_212658347.1">
    <property type="nucleotide sequence ID" value="NZ_JAGXTP010000001.1"/>
</dbReference>
<protein>
    <recommendedName>
        <fullName evidence="16">C4-dicarboxylate transport sensor protein DctB</fullName>
        <ecNumber evidence="3">2.7.13.3</ecNumber>
    </recommendedName>
</protein>
<dbReference type="Pfam" id="PF00512">
    <property type="entry name" value="HisKA"/>
    <property type="match status" value="1"/>
</dbReference>
<dbReference type="Proteomes" id="UP000678281">
    <property type="component" value="Unassembled WGS sequence"/>
</dbReference>
<evidence type="ECO:0000256" key="12">
    <source>
        <dbReference type="ARBA" id="ARBA00022989"/>
    </source>
</evidence>
<evidence type="ECO:0000256" key="13">
    <source>
        <dbReference type="ARBA" id="ARBA00023012"/>
    </source>
</evidence>
<dbReference type="InterPro" id="IPR005467">
    <property type="entry name" value="His_kinase_dom"/>
</dbReference>
<dbReference type="GO" id="GO:0000155">
    <property type="term" value="F:phosphorelay sensor kinase activity"/>
    <property type="evidence" value="ECO:0007669"/>
    <property type="project" value="InterPro"/>
</dbReference>
<comment type="subcellular location">
    <subcellularLocation>
        <location evidence="2">Cell inner membrane</location>
        <topology evidence="2">Multi-pass membrane protein</topology>
    </subcellularLocation>
</comment>
<keyword evidence="11" id="KW-0067">ATP-binding</keyword>
<accession>A0A942E7A4</accession>
<keyword evidence="12 17" id="KW-1133">Transmembrane helix</keyword>
<feature type="transmembrane region" description="Helical" evidence="17">
    <location>
        <begin position="12"/>
        <end position="34"/>
    </location>
</feature>
<reference evidence="19" key="1">
    <citation type="submission" date="2021-04" db="EMBL/GenBank/DDBJ databases">
        <title>Devosia litorisediminis sp. nov., isolated from a sand dune.</title>
        <authorList>
            <person name="Park S."/>
            <person name="Yoon J.-H."/>
        </authorList>
    </citation>
    <scope>NUCLEOTIDE SEQUENCE</scope>
    <source>
        <strain evidence="19">BSSL-BM10</strain>
    </source>
</reference>
<proteinExistence type="predicted"/>
<dbReference type="InterPro" id="IPR017055">
    <property type="entry name" value="Sig_transdc_His_kinase_DctB"/>
</dbReference>
<evidence type="ECO:0000256" key="1">
    <source>
        <dbReference type="ARBA" id="ARBA00000085"/>
    </source>
</evidence>
<keyword evidence="6" id="KW-0597">Phosphoprotein</keyword>
<keyword evidence="20" id="KW-1185">Reference proteome</keyword>
<comment type="function">
    <text evidence="15">Member of the two-component regulatory system DctB/DctD involved in the transport of C4-dicarboxylates. DctB functions as a membrane-associated protein kinase that phosphorylates DctD in response to environmental signals.</text>
</comment>
<keyword evidence="7" id="KW-0808">Transferase</keyword>
<dbReference type="SMART" id="SM00388">
    <property type="entry name" value="HisKA"/>
    <property type="match status" value="1"/>
</dbReference>
<keyword evidence="9" id="KW-0547">Nucleotide-binding</keyword>
<comment type="caution">
    <text evidence="19">The sequence shown here is derived from an EMBL/GenBank/DDBJ whole genome shotgun (WGS) entry which is preliminary data.</text>
</comment>
<evidence type="ECO:0000256" key="3">
    <source>
        <dbReference type="ARBA" id="ARBA00012438"/>
    </source>
</evidence>
<evidence type="ECO:0000256" key="11">
    <source>
        <dbReference type="ARBA" id="ARBA00022840"/>
    </source>
</evidence>
<evidence type="ECO:0000256" key="7">
    <source>
        <dbReference type="ARBA" id="ARBA00022679"/>
    </source>
</evidence>
<dbReference type="EMBL" id="JAGXTP010000001">
    <property type="protein sequence ID" value="MBS3848831.1"/>
    <property type="molecule type" value="Genomic_DNA"/>
</dbReference>
<dbReference type="PIRSF" id="PIRSF036431">
    <property type="entry name" value="STHK_DctB"/>
    <property type="match status" value="1"/>
</dbReference>
<gene>
    <name evidence="19" type="ORF">KD146_09025</name>
</gene>
<keyword evidence="8 17" id="KW-0812">Transmembrane</keyword>
<feature type="transmembrane region" description="Helical" evidence="17">
    <location>
        <begin position="266"/>
        <end position="288"/>
    </location>
</feature>
<dbReference type="PRINTS" id="PR00344">
    <property type="entry name" value="BCTRLSENSOR"/>
</dbReference>
<evidence type="ECO:0000256" key="2">
    <source>
        <dbReference type="ARBA" id="ARBA00004429"/>
    </source>
</evidence>
<dbReference type="SMART" id="SM00387">
    <property type="entry name" value="HATPase_c"/>
    <property type="match status" value="1"/>
</dbReference>
<dbReference type="PANTHER" id="PTHR43065">
    <property type="entry name" value="SENSOR HISTIDINE KINASE"/>
    <property type="match status" value="1"/>
</dbReference>
<evidence type="ECO:0000256" key="8">
    <source>
        <dbReference type="ARBA" id="ARBA00022692"/>
    </source>
</evidence>
<dbReference type="Gene3D" id="3.30.565.10">
    <property type="entry name" value="Histidine kinase-like ATPase, C-terminal domain"/>
    <property type="match status" value="1"/>
</dbReference>
<dbReference type="CDD" id="cd00082">
    <property type="entry name" value="HisKA"/>
    <property type="match status" value="1"/>
</dbReference>
<evidence type="ECO:0000256" key="4">
    <source>
        <dbReference type="ARBA" id="ARBA00022475"/>
    </source>
</evidence>
<name>A0A942E7A4_9HYPH</name>
<dbReference type="InterPro" id="IPR003594">
    <property type="entry name" value="HATPase_dom"/>
</dbReference>
<dbReference type="SUPFAM" id="SSF55874">
    <property type="entry name" value="ATPase domain of HSP90 chaperone/DNA topoisomerase II/histidine kinase"/>
    <property type="match status" value="1"/>
</dbReference>
<dbReference type="FunFam" id="1.10.287.130:FF:000049">
    <property type="entry name" value="C4-dicarboxylate transport sensor protein DctB"/>
    <property type="match status" value="1"/>
</dbReference>
<dbReference type="PROSITE" id="PS50109">
    <property type="entry name" value="HIS_KIN"/>
    <property type="match status" value="1"/>
</dbReference>
<dbReference type="InterPro" id="IPR004358">
    <property type="entry name" value="Sig_transdc_His_kin-like_C"/>
</dbReference>
<dbReference type="Gene3D" id="3.30.450.20">
    <property type="entry name" value="PAS domain"/>
    <property type="match status" value="2"/>
</dbReference>
<evidence type="ECO:0000256" key="14">
    <source>
        <dbReference type="ARBA" id="ARBA00023136"/>
    </source>
</evidence>
<keyword evidence="4" id="KW-1003">Cell membrane</keyword>
<evidence type="ECO:0000256" key="17">
    <source>
        <dbReference type="SAM" id="Phobius"/>
    </source>
</evidence>
<evidence type="ECO:0000256" key="16">
    <source>
        <dbReference type="ARBA" id="ARBA00073143"/>
    </source>
</evidence>
<keyword evidence="10 19" id="KW-0418">Kinase</keyword>
<evidence type="ECO:0000256" key="6">
    <source>
        <dbReference type="ARBA" id="ARBA00022553"/>
    </source>
</evidence>
<evidence type="ECO:0000256" key="15">
    <source>
        <dbReference type="ARBA" id="ARBA00059004"/>
    </source>
</evidence>
<dbReference type="GO" id="GO:0005524">
    <property type="term" value="F:ATP binding"/>
    <property type="evidence" value="ECO:0007669"/>
    <property type="project" value="UniProtKB-KW"/>
</dbReference>
<keyword evidence="5" id="KW-0997">Cell inner membrane</keyword>
<sequence>MINGAAVSRRYIRLSTLNALIGLSLCGAAAYFGGRTASDLQASQLGAAAQQILNVQAEALNGALDKYRMLPVMLGHRPDTAALFEPGADTAATRRIAVQAAGISGALDVVFVRPTGAVLARASASVADVIAPDSDLMRAALQGRLGRDERVLADGRRTYVFSSAMWQGTTVIGAVAVYVDLETIEDNWSLINNPILASDASGMVIISNRPAWRMAPRPDFRNTVEGGGANPMLEEPTRYLARSRYLAPLNWTLTVLLQAAPMRLAAALWGGLAAALTLGLTLAVQMLINRNFAIVRRTRAQRANALRLERIVRDRTRELLDTNTSLAYEVGERKAAVEMLRKTQAELVQTGKMAALGQMSTALSHEINQPLSAVKTYAQNALTYLQRGRQSEAMENIGRISELTDRMAAISKHLRNFARKPNPTFGSTTIAKVIEDALLVVSARLREQSVTVTTDLHDAGLLVRGGPVRLQQVMVNLILNALDAMKGQSDPTIAISVAQVENTVQVSVRDNGPGIETQDLDQIFDPFFTTKEVGQGLGLGLSISYNIIKDFGGTLSAHNSEDGGACFVVSLDQGEGEQVAAQ</sequence>
<keyword evidence="14 17" id="KW-0472">Membrane</keyword>
<dbReference type="Pfam" id="PF02518">
    <property type="entry name" value="HATPase_c"/>
    <property type="match status" value="1"/>
</dbReference>
<dbReference type="SUPFAM" id="SSF47384">
    <property type="entry name" value="Homodimeric domain of signal transducing histidine kinase"/>
    <property type="match status" value="1"/>
</dbReference>
<evidence type="ECO:0000256" key="9">
    <source>
        <dbReference type="ARBA" id="ARBA00022741"/>
    </source>
</evidence>
<dbReference type="InterPro" id="IPR036097">
    <property type="entry name" value="HisK_dim/P_sf"/>
</dbReference>
<keyword evidence="13" id="KW-0902">Two-component regulatory system</keyword>
<dbReference type="AlphaFoldDB" id="A0A942E7A4"/>
<dbReference type="PANTHER" id="PTHR43065:SF46">
    <property type="entry name" value="C4-DICARBOXYLATE TRANSPORT SENSOR PROTEIN DCTB"/>
    <property type="match status" value="1"/>
</dbReference>
<organism evidence="19 20">
    <name type="scientific">Devosia litorisediminis</name>
    <dbReference type="NCBI Taxonomy" id="2829817"/>
    <lineage>
        <taxon>Bacteria</taxon>
        <taxon>Pseudomonadati</taxon>
        <taxon>Pseudomonadota</taxon>
        <taxon>Alphaproteobacteria</taxon>
        <taxon>Hyphomicrobiales</taxon>
        <taxon>Devosiaceae</taxon>
        <taxon>Devosia</taxon>
    </lineage>
</organism>
<dbReference type="InterPro" id="IPR003661">
    <property type="entry name" value="HisK_dim/P_dom"/>
</dbReference>